<feature type="domain" description="Aldehyde dehydrogenase" evidence="3">
    <location>
        <begin position="2"/>
        <end position="193"/>
    </location>
</feature>
<gene>
    <name evidence="4" type="ORF">P5G51_009725</name>
</gene>
<dbReference type="EMBL" id="JAROCA020000001">
    <property type="protein sequence ID" value="MDY0405636.1"/>
    <property type="molecule type" value="Genomic_DNA"/>
</dbReference>
<name>A0ABU5CH31_9BACI</name>
<dbReference type="InterPro" id="IPR016161">
    <property type="entry name" value="Ald_DH/histidinol_DH"/>
</dbReference>
<organism evidence="4 5">
    <name type="scientific">Tigheibacillus jepli</name>
    <dbReference type="NCBI Taxonomy" id="3035914"/>
    <lineage>
        <taxon>Bacteria</taxon>
        <taxon>Bacillati</taxon>
        <taxon>Bacillota</taxon>
        <taxon>Bacilli</taxon>
        <taxon>Bacillales</taxon>
        <taxon>Bacillaceae</taxon>
        <taxon>Tigheibacillus</taxon>
    </lineage>
</organism>
<dbReference type="PROSITE" id="PS00070">
    <property type="entry name" value="ALDEHYDE_DEHYDR_CYS"/>
    <property type="match status" value="1"/>
</dbReference>
<dbReference type="PANTHER" id="PTHR43570:SF16">
    <property type="entry name" value="ALDEHYDE DEHYDROGENASE TYPE III, ISOFORM Q"/>
    <property type="match status" value="1"/>
</dbReference>
<dbReference type="SUPFAM" id="SSF53720">
    <property type="entry name" value="ALDH-like"/>
    <property type="match status" value="1"/>
</dbReference>
<dbReference type="Gene3D" id="3.40.605.10">
    <property type="entry name" value="Aldehyde Dehydrogenase, Chain A, domain 1"/>
    <property type="match status" value="1"/>
</dbReference>
<evidence type="ECO:0000256" key="1">
    <source>
        <dbReference type="ARBA" id="ARBA00009986"/>
    </source>
</evidence>
<evidence type="ECO:0000313" key="4">
    <source>
        <dbReference type="EMBL" id="MDY0405636.1"/>
    </source>
</evidence>
<evidence type="ECO:0000259" key="3">
    <source>
        <dbReference type="Pfam" id="PF00171"/>
    </source>
</evidence>
<dbReference type="InterPro" id="IPR015590">
    <property type="entry name" value="Aldehyde_DH_dom"/>
</dbReference>
<reference evidence="4 5" key="1">
    <citation type="submission" date="2023-10" db="EMBL/GenBank/DDBJ databases">
        <title>179-bfca-hs.</title>
        <authorList>
            <person name="Miliotis G."/>
            <person name="Sengupta P."/>
            <person name="Hameed A."/>
            <person name="Chuvochina M."/>
            <person name="Mcdonagh F."/>
            <person name="Simpson A.C."/>
            <person name="Singh N.K."/>
            <person name="Rekha P.D."/>
            <person name="Raman K."/>
            <person name="Hugenholtz P."/>
            <person name="Venkateswaran K."/>
        </authorList>
    </citation>
    <scope>NUCLEOTIDE SEQUENCE [LARGE SCALE GENOMIC DNA]</scope>
    <source>
        <strain evidence="4 5">179-BFC-A-HS</strain>
    </source>
</reference>
<evidence type="ECO:0000313" key="5">
    <source>
        <dbReference type="Proteomes" id="UP001228376"/>
    </source>
</evidence>
<keyword evidence="5" id="KW-1185">Reference proteome</keyword>
<dbReference type="PANTHER" id="PTHR43570">
    <property type="entry name" value="ALDEHYDE DEHYDROGENASE"/>
    <property type="match status" value="1"/>
</dbReference>
<sequence>MGKFTNAGQTCVAPDYILVHDKLKTKLLRAMKKQLRSFYGKDPLKNSNYAKIVNQNHFTRLRELMQDGNILLGGRLDEEQLIIEPTVIDQVDWDNPIMEQEIFGPLLPILTFSNLDEVIWTLKNKPKPLALYYFGESDESQRKVIENLSFGGGCINDTLYHLANPYLPFGGVGDSGMGAYHGKFSFDTFSHSKGILKQSTKFDVSLRYPNSKIGQAIVSKIMK</sequence>
<dbReference type="InterPro" id="IPR016160">
    <property type="entry name" value="Ald_DH_CS_CYS"/>
</dbReference>
<dbReference type="Proteomes" id="UP001228376">
    <property type="component" value="Unassembled WGS sequence"/>
</dbReference>
<evidence type="ECO:0000256" key="2">
    <source>
        <dbReference type="ARBA" id="ARBA00023002"/>
    </source>
</evidence>
<dbReference type="InterPro" id="IPR016163">
    <property type="entry name" value="Ald_DH_C"/>
</dbReference>
<protein>
    <submittedName>
        <fullName evidence="4">Aldehyde dehydrogenase family protein</fullName>
    </submittedName>
</protein>
<dbReference type="InterPro" id="IPR012394">
    <property type="entry name" value="Aldehyde_DH_NAD(P)"/>
</dbReference>
<keyword evidence="2" id="KW-0560">Oxidoreductase</keyword>
<proteinExistence type="inferred from homology"/>
<comment type="caution">
    <text evidence="4">The sequence shown here is derived from an EMBL/GenBank/DDBJ whole genome shotgun (WGS) entry which is preliminary data.</text>
</comment>
<dbReference type="Pfam" id="PF00171">
    <property type="entry name" value="Aldedh"/>
    <property type="match status" value="1"/>
</dbReference>
<dbReference type="Gene3D" id="3.40.309.10">
    <property type="entry name" value="Aldehyde Dehydrogenase, Chain A, domain 2"/>
    <property type="match status" value="1"/>
</dbReference>
<accession>A0ABU5CH31</accession>
<comment type="similarity">
    <text evidence="1">Belongs to the aldehyde dehydrogenase family.</text>
</comment>
<dbReference type="InterPro" id="IPR016162">
    <property type="entry name" value="Ald_DH_N"/>
</dbReference>